<dbReference type="AlphaFoldDB" id="A0A0F9IM77"/>
<organism evidence="1">
    <name type="scientific">marine sediment metagenome</name>
    <dbReference type="NCBI Taxonomy" id="412755"/>
    <lineage>
        <taxon>unclassified sequences</taxon>
        <taxon>metagenomes</taxon>
        <taxon>ecological metagenomes</taxon>
    </lineage>
</organism>
<accession>A0A0F9IM77</accession>
<proteinExistence type="predicted"/>
<name>A0A0F9IM77_9ZZZZ</name>
<comment type="caution">
    <text evidence="1">The sequence shown here is derived from an EMBL/GenBank/DDBJ whole genome shotgun (WGS) entry which is preliminary data.</text>
</comment>
<protein>
    <submittedName>
        <fullName evidence="1">Uncharacterized protein</fullName>
    </submittedName>
</protein>
<dbReference type="EMBL" id="LAZR01020604">
    <property type="protein sequence ID" value="KKL88297.1"/>
    <property type="molecule type" value="Genomic_DNA"/>
</dbReference>
<sequence length="303" mass="31446">MSNTVHGGGVTPVLTQRVYYTGTDTLLEGYALCWNFDASDVTAENLTLSAGVDEECAARRLQVEKPSLNNCAHFAGVVNARFDGFVGPGYLEINRPGSVCNIWGDVSADHGSTGTGMNTGQMVTFTIGQYYFQRIGLPGAGSAIVLQDVDRATVNGLIMAELCTGLPSGGLQIVASTEAAAVISAGGVLCVAPFGVTILDSTAMTTCIDFTADLTCCLVDADGGWIGQRKVFMTTVSVGTAGFAVTLSHAVHVTSSTLVITTAGSLTPTFSALISNLSPNVIDCRWTGSTWEFSLNASTTLVA</sequence>
<reference evidence="1" key="1">
    <citation type="journal article" date="2015" name="Nature">
        <title>Complex archaea that bridge the gap between prokaryotes and eukaryotes.</title>
        <authorList>
            <person name="Spang A."/>
            <person name="Saw J.H."/>
            <person name="Jorgensen S.L."/>
            <person name="Zaremba-Niedzwiedzka K."/>
            <person name="Martijn J."/>
            <person name="Lind A.E."/>
            <person name="van Eijk R."/>
            <person name="Schleper C."/>
            <person name="Guy L."/>
            <person name="Ettema T.J."/>
        </authorList>
    </citation>
    <scope>NUCLEOTIDE SEQUENCE</scope>
</reference>
<evidence type="ECO:0000313" key="1">
    <source>
        <dbReference type="EMBL" id="KKL88297.1"/>
    </source>
</evidence>
<gene>
    <name evidence="1" type="ORF">LCGC14_1926110</name>
</gene>